<evidence type="ECO:0000313" key="3">
    <source>
        <dbReference type="EMBL" id="EHR41582.1"/>
    </source>
</evidence>
<sequence length="772" mass="82784">MDALFRPLLTRERDTARNINVYVRQQFDAYNQPVFKSFPSENDYESNGQATLYDGLQRVKRQYSTVDNTGVDYYYLTNNRVETVDALGNRTTTTYRAFGSPEQKLPSLISQPENVTTTISYNVFDNVSSIVQGGVTESRYYNAQQRLCRLYRPDVGATAYDYNAVGDILWEAKGASGANNTCATASVLASEKTSFSYDNIGNIRQITYPDSSGNSLYTYDAQGNLSSLTSGSTAWEYQYNSLGLIEKELLNVDNLTFVLDPGYNALGQLTSLSYPSGRSVTFTVDALGRTLSSGSYATNAQYFPNGQLKSFNYGNALTFTQTLDSQQRPEQRRVSLSANLLSQQYSYDANSNLTSITDSVSPSNSVTNMTYDGLGRLKTANGFWGAGSFNYDALGNITRKTLGTQDISYTYNSSNRLTSISGSFSQSFSYDSRGNVINNGVRAFTFNRANRLASSGINSYVYDGHGRRIIKNKNGAKTYSLYNSAGVLMSTYESNGYTDYYYLGSQLVAKYADPRTQSDEPGYTGHVEDNDLQLTYMQQRYYDPIIGRFYSNDPVDFLGHMQRGNLAMGFNRYAYANNNPYKYVDPDGEFVNFAIGALIGAAAEIAVQVMVEGKGFSQLDPGRIGQSAAIGAVSGGVGGAASRLASAAGNAAVRGTGTALSSPASRVLTEGGKGLVSGAASGATSSALTQYADTGAVDGGKLLKDTAAGAVIGGVAGGVNGAVQADAAQRILGDSRANAIFGSQPGASVGAAAGVATEASITIATDLYEKQN</sequence>
<accession>H3ZCZ3</accession>
<dbReference type="InterPro" id="IPR022385">
    <property type="entry name" value="Rhs_assc_core"/>
</dbReference>
<dbReference type="Gene3D" id="2.180.10.10">
    <property type="entry name" value="RHS repeat-associated core"/>
    <property type="match status" value="1"/>
</dbReference>
<dbReference type="EMBL" id="AHTH01000012">
    <property type="protein sequence ID" value="EHR41582.1"/>
    <property type="molecule type" value="Genomic_DNA"/>
</dbReference>
<keyword evidence="4" id="KW-1185">Reference proteome</keyword>
<reference evidence="3 4" key="1">
    <citation type="journal article" date="2012" name="J. Bacteriol.">
        <title>Genome Sequence of Extracellular-Protease-Producing Alishewanella jeotgali Isolated from Traditional Korean Fermented Seafood.</title>
        <authorList>
            <person name="Jung J."/>
            <person name="Chun J."/>
            <person name="Park W."/>
        </authorList>
    </citation>
    <scope>NUCLEOTIDE SEQUENCE [LARGE SCALE GENOMIC DNA]</scope>
    <source>
        <strain evidence="3 4">KCTC 22429</strain>
    </source>
</reference>
<dbReference type="Proteomes" id="UP000012046">
    <property type="component" value="Unassembled WGS sequence"/>
</dbReference>
<proteinExistence type="predicted"/>
<feature type="domain" description="Teneurin-like YD-shell" evidence="2">
    <location>
        <begin position="191"/>
        <end position="383"/>
    </location>
</feature>
<evidence type="ECO:0000256" key="1">
    <source>
        <dbReference type="ARBA" id="ARBA00022737"/>
    </source>
</evidence>
<dbReference type="AlphaFoldDB" id="H3ZCZ3"/>
<dbReference type="Pfam" id="PF25023">
    <property type="entry name" value="TEN_YD-shell"/>
    <property type="match status" value="2"/>
</dbReference>
<name>H3ZCZ3_9ALTE</name>
<evidence type="ECO:0000313" key="4">
    <source>
        <dbReference type="Proteomes" id="UP000012046"/>
    </source>
</evidence>
<dbReference type="STRING" id="1129374.AJE_06081"/>
<dbReference type="eggNOG" id="COG3209">
    <property type="taxonomic scope" value="Bacteria"/>
</dbReference>
<dbReference type="PANTHER" id="PTHR32305:SF15">
    <property type="entry name" value="PROTEIN RHSA-RELATED"/>
    <property type="match status" value="1"/>
</dbReference>
<gene>
    <name evidence="3" type="ORF">AJE_06081</name>
</gene>
<evidence type="ECO:0000259" key="2">
    <source>
        <dbReference type="Pfam" id="PF25023"/>
    </source>
</evidence>
<protein>
    <submittedName>
        <fullName evidence="3">YD repeat protein</fullName>
    </submittedName>
</protein>
<dbReference type="PANTHER" id="PTHR32305">
    <property type="match status" value="1"/>
</dbReference>
<dbReference type="InterPro" id="IPR056823">
    <property type="entry name" value="TEN-like_YD-shell"/>
</dbReference>
<dbReference type="PATRIC" id="fig|1129374.4.peg.1221"/>
<dbReference type="NCBIfam" id="TIGR03696">
    <property type="entry name" value="Rhs_assc_core"/>
    <property type="match status" value="1"/>
</dbReference>
<keyword evidence="1" id="KW-0677">Repeat</keyword>
<feature type="domain" description="Teneurin-like YD-shell" evidence="2">
    <location>
        <begin position="388"/>
        <end position="502"/>
    </location>
</feature>
<comment type="caution">
    <text evidence="3">The sequence shown here is derived from an EMBL/GenBank/DDBJ whole genome shotgun (WGS) entry which is preliminary data.</text>
</comment>
<dbReference type="InterPro" id="IPR050708">
    <property type="entry name" value="T6SS_VgrG/RHS"/>
</dbReference>
<organism evidence="3 4">
    <name type="scientific">Alishewanella jeotgali KCTC 22429</name>
    <dbReference type="NCBI Taxonomy" id="1129374"/>
    <lineage>
        <taxon>Bacteria</taxon>
        <taxon>Pseudomonadati</taxon>
        <taxon>Pseudomonadota</taxon>
        <taxon>Gammaproteobacteria</taxon>
        <taxon>Alteromonadales</taxon>
        <taxon>Alteromonadaceae</taxon>
        <taxon>Alishewanella</taxon>
    </lineage>
</organism>